<comment type="subcellular location">
    <subcellularLocation>
        <location evidence="1">Virion membrane</location>
        <topology evidence="1">Single-pass type III membrane protein</topology>
    </subcellularLocation>
</comment>
<gene>
    <name evidence="13" type="primary">89</name>
</gene>
<evidence type="ECO:0000256" key="2">
    <source>
        <dbReference type="ARBA" id="ARBA00022506"/>
    </source>
</evidence>
<evidence type="ECO:0000256" key="9">
    <source>
        <dbReference type="ARBA" id="ARBA00023136"/>
    </source>
</evidence>
<evidence type="ECO:0000256" key="11">
    <source>
        <dbReference type="ARBA" id="ARBA00023296"/>
    </source>
</evidence>
<protein>
    <submittedName>
        <fullName evidence="13">MV entry-fusion complex protein</fullName>
    </submittedName>
</protein>
<keyword evidence="11" id="KW-1160">Virus entry into host cell</keyword>
<organism evidence="13 14">
    <name type="scientific">Cotia virus</name>
    <dbReference type="NCBI Taxonomy" id="39444"/>
    <lineage>
        <taxon>Viruses</taxon>
        <taxon>Varidnaviria</taxon>
        <taxon>Bamfordvirae</taxon>
        <taxon>Nucleocytoviricota</taxon>
        <taxon>Pokkesviricetes</taxon>
        <taxon>Chitovirales</taxon>
        <taxon>Poxviridae</taxon>
        <taxon>Chordopoxvirinae</taxon>
        <taxon>Oryzopoxvirus</taxon>
        <taxon>Oryzopoxvirus cotia</taxon>
    </lineage>
</organism>
<keyword evidence="5" id="KW-0946">Virion</keyword>
<dbReference type="Pfam" id="PF03356">
    <property type="entry name" value="Pox_LP_H2"/>
    <property type="match status" value="1"/>
</dbReference>
<dbReference type="EMBL" id="KM595078">
    <property type="protein sequence ID" value="AIT70704.1"/>
    <property type="molecule type" value="Genomic_DNA"/>
</dbReference>
<proteinExistence type="predicted"/>
<keyword evidence="2" id="KW-1168">Fusion of virus membrane with host membrane</keyword>
<dbReference type="GO" id="GO:0039663">
    <property type="term" value="P:membrane fusion involved in viral entry into host cell"/>
    <property type="evidence" value="ECO:0007669"/>
    <property type="project" value="UniProtKB-KW"/>
</dbReference>
<accession>A0A097IVU9</accession>
<evidence type="ECO:0000256" key="5">
    <source>
        <dbReference type="ARBA" id="ARBA00022844"/>
    </source>
</evidence>
<evidence type="ECO:0000313" key="13">
    <source>
        <dbReference type="EMBL" id="AIT70704.1"/>
    </source>
</evidence>
<evidence type="ECO:0000256" key="3">
    <source>
        <dbReference type="ARBA" id="ARBA00022595"/>
    </source>
</evidence>
<evidence type="ECO:0000256" key="10">
    <source>
        <dbReference type="ARBA" id="ARBA00023157"/>
    </source>
</evidence>
<keyword evidence="6" id="KW-0426">Late protein</keyword>
<evidence type="ECO:0000313" key="14">
    <source>
        <dbReference type="Proteomes" id="UP000121784"/>
    </source>
</evidence>
<evidence type="ECO:0000256" key="1">
    <source>
        <dbReference type="ARBA" id="ARBA00004462"/>
    </source>
</evidence>
<evidence type="ECO:0000256" key="12">
    <source>
        <dbReference type="SAM" id="Phobius"/>
    </source>
</evidence>
<keyword evidence="8 12" id="KW-1133">Transmembrane helix</keyword>
<dbReference type="InterPro" id="IPR005023">
    <property type="entry name" value="Pox_LP_H2"/>
</dbReference>
<dbReference type="GO" id="GO:0046718">
    <property type="term" value="P:symbiont entry into host cell"/>
    <property type="evidence" value="ECO:0007669"/>
    <property type="project" value="UniProtKB-KW"/>
</dbReference>
<evidence type="ECO:0000256" key="8">
    <source>
        <dbReference type="ARBA" id="ARBA00022989"/>
    </source>
</evidence>
<name>A0A097IVU9_9POXV</name>
<evidence type="ECO:0000256" key="4">
    <source>
        <dbReference type="ARBA" id="ARBA00022692"/>
    </source>
</evidence>
<keyword evidence="10" id="KW-1015">Disulfide bond</keyword>
<evidence type="ECO:0000256" key="6">
    <source>
        <dbReference type="ARBA" id="ARBA00022921"/>
    </source>
</evidence>
<keyword evidence="3" id="KW-1162">Viral penetration into host cytoplasm</keyword>
<feature type="transmembrane region" description="Helical" evidence="12">
    <location>
        <begin position="32"/>
        <end position="50"/>
    </location>
</feature>
<dbReference type="Proteomes" id="UP000121784">
    <property type="component" value="Segment"/>
</dbReference>
<keyword evidence="9 12" id="KW-0472">Membrane</keyword>
<keyword evidence="7" id="KW-0735">Signal-anchor</keyword>
<evidence type="ECO:0000256" key="7">
    <source>
        <dbReference type="ARBA" id="ARBA00022968"/>
    </source>
</evidence>
<keyword evidence="4 12" id="KW-0812">Transmembrane</keyword>
<dbReference type="GO" id="GO:0055036">
    <property type="term" value="C:virion membrane"/>
    <property type="evidence" value="ECO:0007669"/>
    <property type="project" value="UniProtKB-SubCell"/>
</dbReference>
<sequence length="190" mass="22060">MDKTTLNVNGVDLEYFREKEADSIRVAKKSTLCFFVLIFTISILLLWFQVSDNSIFTELLRYTRIKNTVKGWRPLVESKSIIESDKGRLMASGRDYIFNFNCVDYGEYFIPVRMDKKTYLPQAIRRGVGDGWRVRKANKVDLSAHQFCEHLIKTQSENVITCGNDMMDKIGYSGYFAGPNWCSEFHSYIN</sequence>
<reference evidence="13 14" key="1">
    <citation type="submission" date="2014-09" db="EMBL/GenBank/DDBJ databases">
        <title>Complete Genome Sequence of the Embu Virus Strain SPAn 880.</title>
        <authorList>
            <person name="Ibrahim M.S."/>
            <person name="Antwerpen M.H."/>
            <person name="Georgi E."/>
            <person name="Vette P."/>
            <person name="Zoeller G."/>
            <person name="Meyer H."/>
        </authorList>
    </citation>
    <scope>NUCLEOTIDE SEQUENCE [LARGE SCALE GENOMIC DNA]</scope>
    <source>
        <strain evidence="13">SPAn880</strain>
    </source>
</reference>